<gene>
    <name evidence="5" type="primary">oppF_1</name>
    <name evidence="5" type="ORF">CLMAG_18550</name>
</gene>
<dbReference type="CDD" id="cd03257">
    <property type="entry name" value="ABC_NikE_OppD_transporters"/>
    <property type="match status" value="1"/>
</dbReference>
<feature type="domain" description="ABC transporter" evidence="4">
    <location>
        <begin position="3"/>
        <end position="253"/>
    </location>
</feature>
<dbReference type="InterPro" id="IPR003593">
    <property type="entry name" value="AAA+_ATPase"/>
</dbReference>
<keyword evidence="2" id="KW-0547">Nucleotide-binding</keyword>
<keyword evidence="6" id="KW-1185">Reference proteome</keyword>
<dbReference type="GO" id="GO:0016887">
    <property type="term" value="F:ATP hydrolysis activity"/>
    <property type="evidence" value="ECO:0007669"/>
    <property type="project" value="InterPro"/>
</dbReference>
<dbReference type="OrthoDB" id="9806285at2"/>
<dbReference type="AlphaFoldDB" id="A0A162SZ25"/>
<name>A0A162SZ25_9CLOT</name>
<dbReference type="InterPro" id="IPR003439">
    <property type="entry name" value="ABC_transporter-like_ATP-bd"/>
</dbReference>
<dbReference type="SUPFAM" id="SSF52540">
    <property type="entry name" value="P-loop containing nucleoside triphosphate hydrolases"/>
    <property type="match status" value="1"/>
</dbReference>
<evidence type="ECO:0000256" key="3">
    <source>
        <dbReference type="ARBA" id="ARBA00022840"/>
    </source>
</evidence>
<protein>
    <submittedName>
        <fullName evidence="5">Oligopeptide transport ATP-binding protein OppF</fullName>
    </submittedName>
</protein>
<dbReference type="InterPro" id="IPR027417">
    <property type="entry name" value="P-loop_NTPase"/>
</dbReference>
<evidence type="ECO:0000256" key="1">
    <source>
        <dbReference type="ARBA" id="ARBA00022448"/>
    </source>
</evidence>
<evidence type="ECO:0000259" key="4">
    <source>
        <dbReference type="PROSITE" id="PS50893"/>
    </source>
</evidence>
<dbReference type="PANTHER" id="PTHR43776:SF8">
    <property type="entry name" value="ABC TRANSPORTER, ATP-BINDING PROTEIN"/>
    <property type="match status" value="1"/>
</dbReference>
<evidence type="ECO:0000313" key="5">
    <source>
        <dbReference type="EMBL" id="KZL92049.1"/>
    </source>
</evidence>
<dbReference type="Proteomes" id="UP000076603">
    <property type="component" value="Unassembled WGS sequence"/>
</dbReference>
<dbReference type="Gene3D" id="3.40.50.300">
    <property type="entry name" value="P-loop containing nucleotide triphosphate hydrolases"/>
    <property type="match status" value="1"/>
</dbReference>
<accession>A0A162SZ25</accession>
<dbReference type="GO" id="GO:0005524">
    <property type="term" value="F:ATP binding"/>
    <property type="evidence" value="ECO:0007669"/>
    <property type="project" value="UniProtKB-KW"/>
</dbReference>
<dbReference type="PROSITE" id="PS00211">
    <property type="entry name" value="ABC_TRANSPORTER_1"/>
    <property type="match status" value="1"/>
</dbReference>
<organism evidence="5 6">
    <name type="scientific">Clostridium magnum DSM 2767</name>
    <dbReference type="NCBI Taxonomy" id="1121326"/>
    <lineage>
        <taxon>Bacteria</taxon>
        <taxon>Bacillati</taxon>
        <taxon>Bacillota</taxon>
        <taxon>Clostridia</taxon>
        <taxon>Eubacteriales</taxon>
        <taxon>Clostridiaceae</taxon>
        <taxon>Clostridium</taxon>
    </lineage>
</organism>
<proteinExistence type="predicted"/>
<dbReference type="PATRIC" id="fig|1121326.3.peg.1843"/>
<dbReference type="Pfam" id="PF00005">
    <property type="entry name" value="ABC_tran"/>
    <property type="match status" value="1"/>
</dbReference>
<dbReference type="GO" id="GO:0055085">
    <property type="term" value="P:transmembrane transport"/>
    <property type="evidence" value="ECO:0007669"/>
    <property type="project" value="UniProtKB-ARBA"/>
</dbReference>
<reference evidence="5 6" key="1">
    <citation type="submission" date="2016-04" db="EMBL/GenBank/DDBJ databases">
        <title>Genome sequence of Clostridium magnum DSM 2767.</title>
        <authorList>
            <person name="Poehlein A."/>
            <person name="Uhlig R."/>
            <person name="Fischer R."/>
            <person name="Bahl H."/>
            <person name="Daniel R."/>
        </authorList>
    </citation>
    <scope>NUCLEOTIDE SEQUENCE [LARGE SCALE GENOMIC DNA]</scope>
    <source>
        <strain evidence="5 6">DSM 2767</strain>
    </source>
</reference>
<dbReference type="InterPro" id="IPR050319">
    <property type="entry name" value="ABC_transp_ATP-bind"/>
</dbReference>
<dbReference type="InterPro" id="IPR017871">
    <property type="entry name" value="ABC_transporter-like_CS"/>
</dbReference>
<keyword evidence="1" id="KW-0813">Transport</keyword>
<sequence length="268" mass="30375">MLIEVNNLSKLYRTKLSLVKSESGNKRAVNNVSFTIDNNEIIGLVGESGCGKSTLSRLIMRIEKPTVGNVSYRGRDIWSFKGDDLNKFRKSCQIIFQDTLTSLNPNMKIVDTLKEPLNNHFKMSEEEKIKKIQDIIFFANLNKGILANYPANLSGGERQRVNICRALLLEPEFLICDEIISSLDVYTQAVVLNMIKRLISHNNMGVLFVSHDISAVKYLCSKIMVMYKGEIVEVIDNKNKEYKISHPYTKKLVSSVPINNPNKRLAMG</sequence>
<dbReference type="RefSeq" id="WP_066621223.1">
    <property type="nucleotide sequence ID" value="NZ_FQXL01000004.1"/>
</dbReference>
<evidence type="ECO:0000256" key="2">
    <source>
        <dbReference type="ARBA" id="ARBA00022741"/>
    </source>
</evidence>
<dbReference type="EMBL" id="LWAE01000002">
    <property type="protein sequence ID" value="KZL92049.1"/>
    <property type="molecule type" value="Genomic_DNA"/>
</dbReference>
<dbReference type="PROSITE" id="PS50893">
    <property type="entry name" value="ABC_TRANSPORTER_2"/>
    <property type="match status" value="1"/>
</dbReference>
<comment type="caution">
    <text evidence="5">The sequence shown here is derived from an EMBL/GenBank/DDBJ whole genome shotgun (WGS) entry which is preliminary data.</text>
</comment>
<evidence type="ECO:0000313" key="6">
    <source>
        <dbReference type="Proteomes" id="UP000076603"/>
    </source>
</evidence>
<dbReference type="PANTHER" id="PTHR43776">
    <property type="entry name" value="TRANSPORT ATP-BINDING PROTEIN"/>
    <property type="match status" value="1"/>
</dbReference>
<dbReference type="STRING" id="1121326.CLMAG_18550"/>
<dbReference type="SMART" id="SM00382">
    <property type="entry name" value="AAA"/>
    <property type="match status" value="1"/>
</dbReference>
<keyword evidence="3 5" id="KW-0067">ATP-binding</keyword>